<dbReference type="Pfam" id="PF00024">
    <property type="entry name" value="PAN_1"/>
    <property type="match status" value="2"/>
</dbReference>
<accession>A0A0V0XTR8</accession>
<feature type="domain" description="Apple" evidence="2">
    <location>
        <begin position="448"/>
        <end position="532"/>
    </location>
</feature>
<dbReference type="PROSITE" id="PS50948">
    <property type="entry name" value="PAN"/>
    <property type="match status" value="2"/>
</dbReference>
<dbReference type="SUPFAM" id="SSF57414">
    <property type="entry name" value="Hairpin loop containing domain-like"/>
    <property type="match status" value="3"/>
</dbReference>
<dbReference type="STRING" id="6337.A0A0V0XTR8"/>
<dbReference type="AlphaFoldDB" id="A0A0V0XTR8"/>
<dbReference type="InterPro" id="IPR003609">
    <property type="entry name" value="Pan_app"/>
</dbReference>
<reference evidence="3 4" key="1">
    <citation type="submission" date="2015-01" db="EMBL/GenBank/DDBJ databases">
        <title>Evolution of Trichinella species and genotypes.</title>
        <authorList>
            <person name="Korhonen P.K."/>
            <person name="Edoardo P."/>
            <person name="Giuseppe L.R."/>
            <person name="Gasser R.B."/>
        </authorList>
    </citation>
    <scope>NUCLEOTIDE SEQUENCE [LARGE SCALE GENOMIC DNA]</scope>
    <source>
        <strain evidence="3">ISS141</strain>
    </source>
</reference>
<proteinExistence type="predicted"/>
<name>A0A0V0XTR8_TRIPS</name>
<sequence>MFVFSEKMSYRIRNVKRVNYAELCRSLCMMDDDEEDEDYIEGETGDSSKSDDSTSSEENVMKMYMKQSGKLKNYLLEMYEKKKCYFIAKSNLDDDPQWVMCRKVGEQWTSKEFKVFEGELAAEMNFPDRPLMEKKNRQFAEWNSDFAVYNEQRNQWTDEVVRFIHEMEELNRARKLEIEAKTVTDPENCKAQLLYLCREMARDGVQGICTIPKHLKHDANVIIIVDMHFCAFKDVLPEVNEEESANSAKGESSEAKLNNRTSLETGRHCYRINNTCIDKCEKLNCIHVIHASIPSFFSKGYTVLDGGCGVVPMPPTQLIKMWSLLANWHQFTQCFSSMKPNLIQPTSVMRYSTQSECLQACRSGRKNDGSSILWDARTSSCYLFSTTARQHPTLLMNRYGTEYYEYNSNLCGGIFPPPSSGQLNLLFPPPSSAVIPQLQPERKSNEKCLVNYFVVAKSELDAEPDSDTEMVTEIGDENTCIAKCTKQESCQSFTTLLPDKVCILTSNQAIPTGKCRLSYYEDAVYFEKFHLCAEIANSCSEQFFYTFHDHTLDTPTILTTKTKSLEQCANDCVANNQCKAAVFDKLKKRCFLKAVTAVDQPSALTECRGSYYFENGCRSSTSRHDIRMNDSSGLAFNNKTLQLIKKQSADQWTSWSSCQFVKDGQRFRSRSRRNCTNVKLCSGRKVQYRPC</sequence>
<evidence type="ECO:0000313" key="4">
    <source>
        <dbReference type="Proteomes" id="UP000054815"/>
    </source>
</evidence>
<feature type="region of interest" description="Disordered" evidence="1">
    <location>
        <begin position="38"/>
        <end position="57"/>
    </location>
</feature>
<feature type="domain" description="Apple" evidence="2">
    <location>
        <begin position="539"/>
        <end position="617"/>
    </location>
</feature>
<protein>
    <recommendedName>
        <fullName evidence="2">Apple domain-containing protein</fullName>
    </recommendedName>
</protein>
<gene>
    <name evidence="3" type="primary">F52C9.5</name>
    <name evidence="3" type="ORF">T4E_3724</name>
</gene>
<dbReference type="Gene3D" id="3.50.4.10">
    <property type="entry name" value="Hepatocyte Growth Factor"/>
    <property type="match status" value="2"/>
</dbReference>
<evidence type="ECO:0000256" key="1">
    <source>
        <dbReference type="SAM" id="MobiDB-lite"/>
    </source>
</evidence>
<dbReference type="SMART" id="SM00473">
    <property type="entry name" value="PAN_AP"/>
    <property type="match status" value="3"/>
</dbReference>
<dbReference type="EMBL" id="JYDU01000136">
    <property type="protein sequence ID" value="KRX91508.1"/>
    <property type="molecule type" value="Genomic_DNA"/>
</dbReference>
<evidence type="ECO:0000313" key="3">
    <source>
        <dbReference type="EMBL" id="KRX91508.1"/>
    </source>
</evidence>
<comment type="caution">
    <text evidence="3">The sequence shown here is derived from an EMBL/GenBank/DDBJ whole genome shotgun (WGS) entry which is preliminary data.</text>
</comment>
<evidence type="ECO:0000259" key="2">
    <source>
        <dbReference type="PROSITE" id="PS50948"/>
    </source>
</evidence>
<organism evidence="3 4">
    <name type="scientific">Trichinella pseudospiralis</name>
    <name type="common">Parasitic roundworm</name>
    <dbReference type="NCBI Taxonomy" id="6337"/>
    <lineage>
        <taxon>Eukaryota</taxon>
        <taxon>Metazoa</taxon>
        <taxon>Ecdysozoa</taxon>
        <taxon>Nematoda</taxon>
        <taxon>Enoplea</taxon>
        <taxon>Dorylaimia</taxon>
        <taxon>Trichinellida</taxon>
        <taxon>Trichinellidae</taxon>
        <taxon>Trichinella</taxon>
    </lineage>
</organism>
<dbReference type="Proteomes" id="UP000054815">
    <property type="component" value="Unassembled WGS sequence"/>
</dbReference>